<name>G8XHU9_STREN</name>
<reference evidence="3" key="1">
    <citation type="submission" date="2011-12" db="EMBL/GenBank/DDBJ databases">
        <title>Complete genome sequence of Streptomyces cattleya strain DSM 46488.</title>
        <authorList>
            <person name="Ou H.-Y."/>
            <person name="Li P."/>
            <person name="Zhao C."/>
            <person name="O'Hagan D."/>
            <person name="Deng Z."/>
        </authorList>
    </citation>
    <scope>NUCLEOTIDE SEQUENCE [LARGE SCALE GENOMIC DNA]</scope>
    <source>
        <strain evidence="3">ATCC 35852 / DSM 46488 / JCM 4925 / NBRC 14057 / NRRL 8057</strain>
        <plasmid evidence="3">Plasmid pSCATT</plasmid>
    </source>
</reference>
<accession>G8XHU9</accession>
<dbReference type="AlphaFoldDB" id="G8XHU9"/>
<keyword evidence="2" id="KW-0614">Plasmid</keyword>
<feature type="region of interest" description="Disordered" evidence="1">
    <location>
        <begin position="1"/>
        <end position="66"/>
    </location>
</feature>
<dbReference type="EMBL" id="CP003229">
    <property type="protein sequence ID" value="AEW98966.1"/>
    <property type="molecule type" value="Genomic_DNA"/>
</dbReference>
<evidence type="ECO:0000313" key="2">
    <source>
        <dbReference type="EMBL" id="AEW98966.1"/>
    </source>
</evidence>
<dbReference type="HOGENOM" id="CLU_2829252_0_0_11"/>
<evidence type="ECO:0000313" key="3">
    <source>
        <dbReference type="Proteomes" id="UP000007842"/>
    </source>
</evidence>
<protein>
    <submittedName>
        <fullName evidence="2">Uncharacterized protein</fullName>
    </submittedName>
</protein>
<feature type="compositionally biased region" description="Pro residues" evidence="1">
    <location>
        <begin position="29"/>
        <end position="43"/>
    </location>
</feature>
<organism evidence="2 3">
    <name type="scientific">Streptantibioticus cattleyicolor (strain ATCC 35852 / DSM 46488 / JCM 4925 / NBRC 14057 / NRRL 8057)</name>
    <name type="common">Streptomyces cattleya</name>
    <dbReference type="NCBI Taxonomy" id="1003195"/>
    <lineage>
        <taxon>Bacteria</taxon>
        <taxon>Bacillati</taxon>
        <taxon>Actinomycetota</taxon>
        <taxon>Actinomycetes</taxon>
        <taxon>Kitasatosporales</taxon>
        <taxon>Streptomycetaceae</taxon>
        <taxon>Streptantibioticus</taxon>
    </lineage>
</organism>
<gene>
    <name evidence="2" type="ordered locus">SCATT_p07730</name>
</gene>
<dbReference type="KEGG" id="scy:SCATT_p07730"/>
<feature type="compositionally biased region" description="Basic and acidic residues" evidence="1">
    <location>
        <begin position="1"/>
        <end position="10"/>
    </location>
</feature>
<sequence length="66" mass="7100">MNPRPTRTEGTRCSPCPPATVPAARPSNRPIPPESSTAPPLPPDVRTTPEWRAARSTARSASPSRR</sequence>
<proteinExistence type="predicted"/>
<dbReference type="Proteomes" id="UP000007842">
    <property type="component" value="Plasmid pSCATT"/>
</dbReference>
<evidence type="ECO:0000256" key="1">
    <source>
        <dbReference type="SAM" id="MobiDB-lite"/>
    </source>
</evidence>
<geneLocation type="plasmid" evidence="2 3">
    <name>pSCATT</name>
</geneLocation>
<feature type="compositionally biased region" description="Low complexity" evidence="1">
    <location>
        <begin position="54"/>
        <end position="66"/>
    </location>
</feature>
<keyword evidence="3" id="KW-1185">Reference proteome</keyword>